<sequence>EDIKEITNEIKKSYDCKLVNEKIISKIAKLEYVLKKYAAEENLYFLKFLLSCLCFLCSLNKVIF</sequence>
<proteinExistence type="predicted"/>
<feature type="non-terminal residue" evidence="1">
    <location>
        <position position="1"/>
    </location>
</feature>
<protein>
    <submittedName>
        <fullName evidence="1">Uncharacterized protein</fullName>
    </submittedName>
</protein>
<gene>
    <name evidence="1" type="ORF">S01H4_08252</name>
</gene>
<accession>X1B886</accession>
<organism evidence="1">
    <name type="scientific">marine sediment metagenome</name>
    <dbReference type="NCBI Taxonomy" id="412755"/>
    <lineage>
        <taxon>unclassified sequences</taxon>
        <taxon>metagenomes</taxon>
        <taxon>ecological metagenomes</taxon>
    </lineage>
</organism>
<dbReference type="EMBL" id="BART01002806">
    <property type="protein sequence ID" value="GAG68211.1"/>
    <property type="molecule type" value="Genomic_DNA"/>
</dbReference>
<comment type="caution">
    <text evidence="1">The sequence shown here is derived from an EMBL/GenBank/DDBJ whole genome shotgun (WGS) entry which is preliminary data.</text>
</comment>
<name>X1B886_9ZZZZ</name>
<dbReference type="AlphaFoldDB" id="X1B886"/>
<evidence type="ECO:0000313" key="1">
    <source>
        <dbReference type="EMBL" id="GAG68211.1"/>
    </source>
</evidence>
<reference evidence="1" key="1">
    <citation type="journal article" date="2014" name="Front. Microbiol.">
        <title>High frequency of phylogenetically diverse reductive dehalogenase-homologous genes in deep subseafloor sedimentary metagenomes.</title>
        <authorList>
            <person name="Kawai M."/>
            <person name="Futagami T."/>
            <person name="Toyoda A."/>
            <person name="Takaki Y."/>
            <person name="Nishi S."/>
            <person name="Hori S."/>
            <person name="Arai W."/>
            <person name="Tsubouchi T."/>
            <person name="Morono Y."/>
            <person name="Uchiyama I."/>
            <person name="Ito T."/>
            <person name="Fujiyama A."/>
            <person name="Inagaki F."/>
            <person name="Takami H."/>
        </authorList>
    </citation>
    <scope>NUCLEOTIDE SEQUENCE</scope>
    <source>
        <strain evidence="1">Expedition CK06-06</strain>
    </source>
</reference>